<evidence type="ECO:0000313" key="9">
    <source>
        <dbReference type="EMBL" id="ABD70573.1"/>
    </source>
</evidence>
<dbReference type="PANTHER" id="PTHR34979:SF1">
    <property type="entry name" value="INNER MEMBRANE PROTEIN YGAZ"/>
    <property type="match status" value="1"/>
</dbReference>
<organism evidence="9 10">
    <name type="scientific">Albidiferax ferrireducens (strain ATCC BAA-621 / DSM 15236 / T118)</name>
    <name type="common">Rhodoferax ferrireducens</name>
    <dbReference type="NCBI Taxonomy" id="338969"/>
    <lineage>
        <taxon>Bacteria</taxon>
        <taxon>Pseudomonadati</taxon>
        <taxon>Pseudomonadota</taxon>
        <taxon>Betaproteobacteria</taxon>
        <taxon>Burkholderiales</taxon>
        <taxon>Comamonadaceae</taxon>
        <taxon>Rhodoferax</taxon>
    </lineage>
</organism>
<evidence type="ECO:0000256" key="6">
    <source>
        <dbReference type="ARBA" id="ARBA00022989"/>
    </source>
</evidence>
<dbReference type="AlphaFoldDB" id="Q21UI0"/>
<evidence type="ECO:0000256" key="4">
    <source>
        <dbReference type="ARBA" id="ARBA00022475"/>
    </source>
</evidence>
<reference evidence="10" key="1">
    <citation type="submission" date="2006-02" db="EMBL/GenBank/DDBJ databases">
        <title>Complete sequence of chromosome of Rhodoferax ferrireducens DSM 15236.</title>
        <authorList>
            <person name="Copeland A."/>
            <person name="Lucas S."/>
            <person name="Lapidus A."/>
            <person name="Barry K."/>
            <person name="Detter J.C."/>
            <person name="Glavina del Rio T."/>
            <person name="Hammon N."/>
            <person name="Israni S."/>
            <person name="Pitluck S."/>
            <person name="Brettin T."/>
            <person name="Bruce D."/>
            <person name="Han C."/>
            <person name="Tapia R."/>
            <person name="Gilna P."/>
            <person name="Kiss H."/>
            <person name="Schmutz J."/>
            <person name="Larimer F."/>
            <person name="Land M."/>
            <person name="Kyrpides N."/>
            <person name="Ivanova N."/>
            <person name="Richardson P."/>
        </authorList>
    </citation>
    <scope>NUCLEOTIDE SEQUENCE [LARGE SCALE GENOMIC DNA]</scope>
    <source>
        <strain evidence="10">ATCC BAA-621 / DSM 15236 / T118</strain>
    </source>
</reference>
<dbReference type="EMBL" id="CP000267">
    <property type="protein sequence ID" value="ABD70573.1"/>
    <property type="molecule type" value="Genomic_DNA"/>
</dbReference>
<protein>
    <submittedName>
        <fullName evidence="9">AzlC-like</fullName>
    </submittedName>
</protein>
<keyword evidence="7 8" id="KW-0472">Membrane</keyword>
<keyword evidence="3" id="KW-0813">Transport</keyword>
<comment type="similarity">
    <text evidence="2">Belongs to the AzlC family.</text>
</comment>
<dbReference type="STRING" id="338969.Rfer_2862"/>
<evidence type="ECO:0000256" key="5">
    <source>
        <dbReference type="ARBA" id="ARBA00022692"/>
    </source>
</evidence>
<sequence length="248" mass="26360">MFGSATHLNCSSFMPTASVPSHGPQPPRISVLSLSIPVAMGYVPLGMVFGFLFVQAGASWWLALLASIVVFAGAAQFMMIPMLGLGLPVASIALATLVVNLRHVFYGLSLLDRLPAQPWARWYLVFALTDETYSVLTTLPPGTSTRQMVTVALLNQGWWVLGTLLGALIGTQAQVPLLGLDFALAALFAVLAVEQWRSADTPAPLWVAVLSYAVAQAVAPQQALLIAIGLSVLAGLVWPQRSPRETAP</sequence>
<feature type="transmembrane region" description="Helical" evidence="8">
    <location>
        <begin position="151"/>
        <end position="169"/>
    </location>
</feature>
<evidence type="ECO:0000256" key="1">
    <source>
        <dbReference type="ARBA" id="ARBA00004651"/>
    </source>
</evidence>
<evidence type="ECO:0000256" key="3">
    <source>
        <dbReference type="ARBA" id="ARBA00022448"/>
    </source>
</evidence>
<comment type="subcellular location">
    <subcellularLocation>
        <location evidence="1">Cell membrane</location>
        <topology evidence="1">Multi-pass membrane protein</topology>
    </subcellularLocation>
</comment>
<dbReference type="PANTHER" id="PTHR34979">
    <property type="entry name" value="INNER MEMBRANE PROTEIN YGAZ"/>
    <property type="match status" value="1"/>
</dbReference>
<dbReference type="GO" id="GO:1903785">
    <property type="term" value="P:L-valine transmembrane transport"/>
    <property type="evidence" value="ECO:0007669"/>
    <property type="project" value="TreeGrafter"/>
</dbReference>
<feature type="transmembrane region" description="Helical" evidence="8">
    <location>
        <begin position="120"/>
        <end position="139"/>
    </location>
</feature>
<dbReference type="GO" id="GO:0005886">
    <property type="term" value="C:plasma membrane"/>
    <property type="evidence" value="ECO:0007669"/>
    <property type="project" value="UniProtKB-SubCell"/>
</dbReference>
<dbReference type="InterPro" id="IPR011606">
    <property type="entry name" value="Brnchd-chn_aa_trnsp_permease"/>
</dbReference>
<feature type="transmembrane region" description="Helical" evidence="8">
    <location>
        <begin position="175"/>
        <end position="193"/>
    </location>
</feature>
<gene>
    <name evidence="9" type="ordered locus">Rfer_2862</name>
</gene>
<evidence type="ECO:0000256" key="7">
    <source>
        <dbReference type="ARBA" id="ARBA00023136"/>
    </source>
</evidence>
<name>Q21UI0_ALBFT</name>
<feature type="transmembrane region" description="Helical" evidence="8">
    <location>
        <begin position="87"/>
        <end position="108"/>
    </location>
</feature>
<feature type="transmembrane region" description="Helical" evidence="8">
    <location>
        <begin position="31"/>
        <end position="54"/>
    </location>
</feature>
<evidence type="ECO:0000256" key="8">
    <source>
        <dbReference type="SAM" id="Phobius"/>
    </source>
</evidence>
<keyword evidence="5 8" id="KW-0812">Transmembrane</keyword>
<keyword evidence="10" id="KW-1185">Reference proteome</keyword>
<proteinExistence type="inferred from homology"/>
<keyword evidence="4" id="KW-1003">Cell membrane</keyword>
<keyword evidence="6 8" id="KW-1133">Transmembrane helix</keyword>
<dbReference type="OrthoDB" id="3177005at2"/>
<dbReference type="HOGENOM" id="CLU_065777_4_0_4"/>
<accession>Q21UI0</accession>
<feature type="transmembrane region" description="Helical" evidence="8">
    <location>
        <begin position="60"/>
        <end position="80"/>
    </location>
</feature>
<feature type="transmembrane region" description="Helical" evidence="8">
    <location>
        <begin position="205"/>
        <end position="238"/>
    </location>
</feature>
<evidence type="ECO:0000256" key="2">
    <source>
        <dbReference type="ARBA" id="ARBA00010735"/>
    </source>
</evidence>
<dbReference type="eggNOG" id="COG1296">
    <property type="taxonomic scope" value="Bacteria"/>
</dbReference>
<dbReference type="Pfam" id="PF03591">
    <property type="entry name" value="AzlC"/>
    <property type="match status" value="1"/>
</dbReference>
<dbReference type="KEGG" id="rfr:Rfer_2862"/>
<dbReference type="Proteomes" id="UP000008332">
    <property type="component" value="Chromosome"/>
</dbReference>
<evidence type="ECO:0000313" key="10">
    <source>
        <dbReference type="Proteomes" id="UP000008332"/>
    </source>
</evidence>